<dbReference type="InterPro" id="IPR000120">
    <property type="entry name" value="Amidase"/>
</dbReference>
<dbReference type="InterPro" id="IPR023631">
    <property type="entry name" value="Amidase_dom"/>
</dbReference>
<feature type="domain" description="Amidase" evidence="1">
    <location>
        <begin position="29"/>
        <end position="424"/>
    </location>
</feature>
<dbReference type="SUPFAM" id="SSF75304">
    <property type="entry name" value="Amidase signature (AS) enzymes"/>
    <property type="match status" value="1"/>
</dbReference>
<dbReference type="KEGG" id="orp:MOP44_24290"/>
<dbReference type="EMBL" id="CP093313">
    <property type="protein sequence ID" value="UWZ83675.1"/>
    <property type="molecule type" value="Genomic_DNA"/>
</dbReference>
<dbReference type="AlphaFoldDB" id="A0A9J7BLY6"/>
<evidence type="ECO:0000313" key="2">
    <source>
        <dbReference type="EMBL" id="UWZ83675.1"/>
    </source>
</evidence>
<gene>
    <name evidence="2" type="ORF">MOP44_24290</name>
</gene>
<dbReference type="RefSeq" id="WP_260793023.1">
    <property type="nucleotide sequence ID" value="NZ_CP093313.1"/>
</dbReference>
<dbReference type="Pfam" id="PF01425">
    <property type="entry name" value="Amidase"/>
    <property type="match status" value="1"/>
</dbReference>
<sequence>MTAPLGSIRTLRSALANSVTTPTRLAEAALANANRNASGNTYLWHDPAWTLREAERAEQMPRGEGGPFGDGRDTLWGLPISVKDCFDLAGAPTTCGTTFYRDKNGVAQQDSWMVERLRARGAVITGKTHLHPLAYGITGENPEFGDCLQPGKDDALTGGSSSGACASVMEGSAVAAIGTDTGGSVRVPAALCGLAGYRASLGRGDWRGGAHLSQSFDTLGWLFADVEEAPLLGAFYADHEPAHDLPHIRAYGRFAIVGEDFLHDCEPEIVESYRDTIRDLEDLGLSSTEISVDWWGDAQDIFAPIQAWEAAGLHRGNFEHFETAIRERLEWGARITPDEIADLRQRHEEFKSRMDDLFDQHQLVILPAAPVATLAAGADHSNTRKRLLRYTVAISMAGAPAVTIPCTAGGMQIAAARNQDESLLQLVALLGARRKASAPVLNA</sequence>
<dbReference type="GO" id="GO:0003824">
    <property type="term" value="F:catalytic activity"/>
    <property type="evidence" value="ECO:0007669"/>
    <property type="project" value="InterPro"/>
</dbReference>
<dbReference type="InterPro" id="IPR036928">
    <property type="entry name" value="AS_sf"/>
</dbReference>
<organism evidence="2 3">
    <name type="scientific">Occallatibacter riparius</name>
    <dbReference type="NCBI Taxonomy" id="1002689"/>
    <lineage>
        <taxon>Bacteria</taxon>
        <taxon>Pseudomonadati</taxon>
        <taxon>Acidobacteriota</taxon>
        <taxon>Terriglobia</taxon>
        <taxon>Terriglobales</taxon>
        <taxon>Acidobacteriaceae</taxon>
        <taxon>Occallatibacter</taxon>
    </lineage>
</organism>
<proteinExistence type="predicted"/>
<dbReference type="Proteomes" id="UP001059380">
    <property type="component" value="Chromosome"/>
</dbReference>
<accession>A0A9J7BLY6</accession>
<dbReference type="Gene3D" id="3.90.1300.10">
    <property type="entry name" value="Amidase signature (AS) domain"/>
    <property type="match status" value="1"/>
</dbReference>
<keyword evidence="3" id="KW-1185">Reference proteome</keyword>
<dbReference type="PANTHER" id="PTHR11895">
    <property type="entry name" value="TRANSAMIDASE"/>
    <property type="match status" value="1"/>
</dbReference>
<evidence type="ECO:0000313" key="3">
    <source>
        <dbReference type="Proteomes" id="UP001059380"/>
    </source>
</evidence>
<protein>
    <submittedName>
        <fullName evidence="2">Amidase</fullName>
    </submittedName>
</protein>
<reference evidence="2" key="1">
    <citation type="submission" date="2021-04" db="EMBL/GenBank/DDBJ databases">
        <title>Phylogenetic analysis of Acidobacteriaceae.</title>
        <authorList>
            <person name="Qiu L."/>
            <person name="Zhang Q."/>
        </authorList>
    </citation>
    <scope>NUCLEOTIDE SEQUENCE</scope>
    <source>
        <strain evidence="2">DSM 25168</strain>
    </source>
</reference>
<name>A0A9J7BLY6_9BACT</name>
<dbReference type="PANTHER" id="PTHR11895:SF176">
    <property type="entry name" value="AMIDASE AMID-RELATED"/>
    <property type="match status" value="1"/>
</dbReference>
<evidence type="ECO:0000259" key="1">
    <source>
        <dbReference type="Pfam" id="PF01425"/>
    </source>
</evidence>